<dbReference type="PANTHER" id="PTHR43847">
    <property type="entry name" value="BLL3993 PROTEIN"/>
    <property type="match status" value="1"/>
</dbReference>
<name>A0A2N9L5F6_9BACT</name>
<keyword evidence="2 5" id="KW-0812">Transmembrane</keyword>
<keyword evidence="4 5" id="KW-0472">Membrane</keyword>
<dbReference type="Gene3D" id="1.20.120.1630">
    <property type="match status" value="1"/>
</dbReference>
<dbReference type="InterPro" id="IPR052527">
    <property type="entry name" value="Metal_cation-efflux_comp"/>
</dbReference>
<feature type="transmembrane region" description="Helical" evidence="5">
    <location>
        <begin position="43"/>
        <end position="63"/>
    </location>
</feature>
<evidence type="ECO:0000313" key="7">
    <source>
        <dbReference type="Proteomes" id="UP000239735"/>
    </source>
</evidence>
<feature type="transmembrane region" description="Helical" evidence="5">
    <location>
        <begin position="185"/>
        <end position="201"/>
    </location>
</feature>
<dbReference type="InterPro" id="IPR007318">
    <property type="entry name" value="Phopholipid_MeTrfase"/>
</dbReference>
<dbReference type="EMBL" id="OKRB01000068">
    <property type="protein sequence ID" value="SPE18548.1"/>
    <property type="molecule type" value="Genomic_DNA"/>
</dbReference>
<evidence type="ECO:0000256" key="2">
    <source>
        <dbReference type="ARBA" id="ARBA00022692"/>
    </source>
</evidence>
<reference evidence="7" key="1">
    <citation type="submission" date="2018-02" db="EMBL/GenBank/DDBJ databases">
        <authorList>
            <person name="Hausmann B."/>
        </authorList>
    </citation>
    <scope>NUCLEOTIDE SEQUENCE [LARGE SCALE GENOMIC DNA]</scope>
    <source>
        <strain evidence="7">Peat soil MAG SbA5</strain>
    </source>
</reference>
<gene>
    <name evidence="6" type="ORF">SBA5_160032</name>
</gene>
<feature type="transmembrane region" description="Helical" evidence="5">
    <location>
        <begin position="84"/>
        <end position="117"/>
    </location>
</feature>
<dbReference type="AlphaFoldDB" id="A0A2N9L5F6"/>
<evidence type="ECO:0000256" key="3">
    <source>
        <dbReference type="ARBA" id="ARBA00022989"/>
    </source>
</evidence>
<protein>
    <submittedName>
        <fullName evidence="6">Putative membrane protein</fullName>
    </submittedName>
</protein>
<organism evidence="6 7">
    <name type="scientific">Candidatus Sulfuritelmatomonas gaucii</name>
    <dbReference type="NCBI Taxonomy" id="2043161"/>
    <lineage>
        <taxon>Bacteria</taxon>
        <taxon>Pseudomonadati</taxon>
        <taxon>Acidobacteriota</taxon>
        <taxon>Terriglobia</taxon>
        <taxon>Terriglobales</taxon>
        <taxon>Acidobacteriaceae</taxon>
        <taxon>Candidatus Sulfuritelmatomonas</taxon>
    </lineage>
</organism>
<sequence>MSRHASNARRWEQIARRIRVPLGFVMAAVYLVEVARRPPHPVAIAWSLALVLPGLALRAAASGTVKKNRELTMTGPYAYTRNPLYLGSSLIAAGFLIGLLSWPVALLVAVGFVVIYVPVTTSEERFLRGAFPDFDAYCRSVPRFLPRLTPAKSRRGNDAKAVSQSVTQVTGEGFSPGLYLKHREYNAAIGAALLYLSLLYLQPVLERVFYHAG</sequence>
<dbReference type="GO" id="GO:0012505">
    <property type="term" value="C:endomembrane system"/>
    <property type="evidence" value="ECO:0007669"/>
    <property type="project" value="UniProtKB-SubCell"/>
</dbReference>
<dbReference type="PANTHER" id="PTHR43847:SF1">
    <property type="entry name" value="BLL3993 PROTEIN"/>
    <property type="match status" value="1"/>
</dbReference>
<accession>A0A2N9L5F6</accession>
<dbReference type="Pfam" id="PF04191">
    <property type="entry name" value="PEMT"/>
    <property type="match status" value="1"/>
</dbReference>
<keyword evidence="3 5" id="KW-1133">Transmembrane helix</keyword>
<evidence type="ECO:0000256" key="1">
    <source>
        <dbReference type="ARBA" id="ARBA00004127"/>
    </source>
</evidence>
<dbReference type="Proteomes" id="UP000239735">
    <property type="component" value="Unassembled WGS sequence"/>
</dbReference>
<comment type="subcellular location">
    <subcellularLocation>
        <location evidence="1">Endomembrane system</location>
        <topology evidence="1">Multi-pass membrane protein</topology>
    </subcellularLocation>
</comment>
<evidence type="ECO:0000256" key="5">
    <source>
        <dbReference type="SAM" id="Phobius"/>
    </source>
</evidence>
<evidence type="ECO:0000313" key="6">
    <source>
        <dbReference type="EMBL" id="SPE18548.1"/>
    </source>
</evidence>
<evidence type="ECO:0000256" key="4">
    <source>
        <dbReference type="ARBA" id="ARBA00023136"/>
    </source>
</evidence>
<proteinExistence type="predicted"/>
<dbReference type="OrthoDB" id="5471300at2"/>
<feature type="transmembrane region" description="Helical" evidence="5">
    <location>
        <begin position="20"/>
        <end position="37"/>
    </location>
</feature>